<feature type="transmembrane region" description="Helical" evidence="19">
    <location>
        <begin position="43"/>
        <end position="76"/>
    </location>
</feature>
<dbReference type="UniPathway" id="UPA00148">
    <property type="reaction ID" value="UER00238"/>
</dbReference>
<dbReference type="PANTHER" id="PTHR34148">
    <property type="entry name" value="ADENOSYLCOBINAMIDE-GDP RIBAZOLETRANSFERASE"/>
    <property type="match status" value="1"/>
</dbReference>
<evidence type="ECO:0000256" key="17">
    <source>
        <dbReference type="ARBA" id="ARBA00048623"/>
    </source>
</evidence>
<dbReference type="Pfam" id="PF02654">
    <property type="entry name" value="CobS"/>
    <property type="match status" value="1"/>
</dbReference>
<evidence type="ECO:0000256" key="9">
    <source>
        <dbReference type="ARBA" id="ARBA00022679"/>
    </source>
</evidence>
<keyword evidence="21" id="KW-1185">Reference proteome</keyword>
<evidence type="ECO:0000256" key="14">
    <source>
        <dbReference type="ARBA" id="ARBA00025228"/>
    </source>
</evidence>
<evidence type="ECO:0000313" key="20">
    <source>
        <dbReference type="EMBL" id="AJQ93603.1"/>
    </source>
</evidence>
<dbReference type="RefSeq" id="WP_044616348.1">
    <property type="nucleotide sequence ID" value="NZ_CP007142.1"/>
</dbReference>
<name>A0A0C5VJN2_9GAMM</name>
<dbReference type="GO" id="GO:0005886">
    <property type="term" value="C:plasma membrane"/>
    <property type="evidence" value="ECO:0007669"/>
    <property type="project" value="UniProtKB-SubCell"/>
</dbReference>
<evidence type="ECO:0000256" key="7">
    <source>
        <dbReference type="ARBA" id="ARBA00022475"/>
    </source>
</evidence>
<protein>
    <recommendedName>
        <fullName evidence="6 19">Adenosylcobinamide-GDP ribazoletransferase</fullName>
        <ecNumber evidence="5 19">2.7.8.26</ecNumber>
    </recommendedName>
    <alternativeName>
        <fullName evidence="16 19">Cobalamin synthase</fullName>
    </alternativeName>
    <alternativeName>
        <fullName evidence="15 19">Cobalamin-5'-phosphate synthase</fullName>
    </alternativeName>
</protein>
<dbReference type="GO" id="GO:0008818">
    <property type="term" value="F:cobalamin 5'-phosphate synthase activity"/>
    <property type="evidence" value="ECO:0007669"/>
    <property type="project" value="UniProtKB-UniRule"/>
</dbReference>
<dbReference type="EC" id="2.7.8.26" evidence="5 19"/>
<evidence type="ECO:0000256" key="19">
    <source>
        <dbReference type="HAMAP-Rule" id="MF_00719"/>
    </source>
</evidence>
<comment type="subcellular location">
    <subcellularLocation>
        <location evidence="2 19">Cell membrane</location>
        <topology evidence="2 19">Multi-pass membrane protein</topology>
    </subcellularLocation>
</comment>
<evidence type="ECO:0000256" key="13">
    <source>
        <dbReference type="ARBA" id="ARBA00023136"/>
    </source>
</evidence>
<evidence type="ECO:0000256" key="3">
    <source>
        <dbReference type="ARBA" id="ARBA00004663"/>
    </source>
</evidence>
<evidence type="ECO:0000256" key="10">
    <source>
        <dbReference type="ARBA" id="ARBA00022692"/>
    </source>
</evidence>
<reference evidence="20 21" key="1">
    <citation type="submission" date="2014-01" db="EMBL/GenBank/DDBJ databases">
        <title>Full genme sequencing of cellulolytic bacterium Gynuella sunshinyii YC6258T gen. nov., sp. nov.</title>
        <authorList>
            <person name="Khan H."/>
            <person name="Chung E.J."/>
            <person name="Chung Y.R."/>
        </authorList>
    </citation>
    <scope>NUCLEOTIDE SEQUENCE [LARGE SCALE GENOMIC DNA]</scope>
    <source>
        <strain evidence="20 21">YC6258</strain>
    </source>
</reference>
<evidence type="ECO:0000256" key="12">
    <source>
        <dbReference type="ARBA" id="ARBA00022989"/>
    </source>
</evidence>
<dbReference type="NCBIfam" id="NF001277">
    <property type="entry name" value="PRK00235.1-3"/>
    <property type="match status" value="1"/>
</dbReference>
<feature type="transmembrane region" description="Helical" evidence="19">
    <location>
        <begin position="181"/>
        <end position="202"/>
    </location>
</feature>
<dbReference type="GO" id="GO:0051073">
    <property type="term" value="F:adenosylcobinamide-GDP ribazoletransferase activity"/>
    <property type="evidence" value="ECO:0007669"/>
    <property type="project" value="UniProtKB-UniRule"/>
</dbReference>
<comment type="cofactor">
    <cofactor evidence="1 19">
        <name>Mg(2+)</name>
        <dbReference type="ChEBI" id="CHEBI:18420"/>
    </cofactor>
</comment>
<feature type="transmembrane region" description="Helical" evidence="19">
    <location>
        <begin position="110"/>
        <end position="128"/>
    </location>
</feature>
<proteinExistence type="inferred from homology"/>
<evidence type="ECO:0000313" key="21">
    <source>
        <dbReference type="Proteomes" id="UP000032266"/>
    </source>
</evidence>
<dbReference type="HOGENOM" id="CLU_057426_1_1_6"/>
<evidence type="ECO:0000256" key="5">
    <source>
        <dbReference type="ARBA" id="ARBA00013200"/>
    </source>
</evidence>
<comment type="catalytic activity">
    <reaction evidence="17 19">
        <text>alpha-ribazole + adenosylcob(III)inamide-GDP = adenosylcob(III)alamin + GMP + H(+)</text>
        <dbReference type="Rhea" id="RHEA:16049"/>
        <dbReference type="ChEBI" id="CHEBI:10329"/>
        <dbReference type="ChEBI" id="CHEBI:15378"/>
        <dbReference type="ChEBI" id="CHEBI:18408"/>
        <dbReference type="ChEBI" id="CHEBI:58115"/>
        <dbReference type="ChEBI" id="CHEBI:60487"/>
        <dbReference type="EC" id="2.7.8.26"/>
    </reaction>
</comment>
<dbReference type="AlphaFoldDB" id="A0A0C5VJN2"/>
<keyword evidence="10 19" id="KW-0812">Transmembrane</keyword>
<evidence type="ECO:0000256" key="6">
    <source>
        <dbReference type="ARBA" id="ARBA00015850"/>
    </source>
</evidence>
<accession>A0A0C5VJN2</accession>
<evidence type="ECO:0000256" key="4">
    <source>
        <dbReference type="ARBA" id="ARBA00010561"/>
    </source>
</evidence>
<feature type="transmembrane region" description="Helical" evidence="19">
    <location>
        <begin position="208"/>
        <end position="225"/>
    </location>
</feature>
<evidence type="ECO:0000256" key="15">
    <source>
        <dbReference type="ARBA" id="ARBA00032605"/>
    </source>
</evidence>
<comment type="function">
    <text evidence="14 19">Joins adenosylcobinamide-GDP and alpha-ribazole to generate adenosylcobalamin (Ado-cobalamin). Also synthesizes adenosylcobalamin 5'-phosphate from adenosylcobinamide-GDP and alpha-ribazole 5'-phosphate.</text>
</comment>
<dbReference type="InterPro" id="IPR003805">
    <property type="entry name" value="CobS"/>
</dbReference>
<comment type="similarity">
    <text evidence="4 19">Belongs to the CobS family.</text>
</comment>
<keyword evidence="12 19" id="KW-1133">Transmembrane helix</keyword>
<dbReference type="EMBL" id="CP007142">
    <property type="protein sequence ID" value="AJQ93603.1"/>
    <property type="molecule type" value="Genomic_DNA"/>
</dbReference>
<dbReference type="Proteomes" id="UP000032266">
    <property type="component" value="Chromosome"/>
</dbReference>
<keyword evidence="9 19" id="KW-0808">Transferase</keyword>
<dbReference type="HAMAP" id="MF_00719">
    <property type="entry name" value="CobS"/>
    <property type="match status" value="1"/>
</dbReference>
<dbReference type="OrthoDB" id="9794626at2"/>
<evidence type="ECO:0000256" key="8">
    <source>
        <dbReference type="ARBA" id="ARBA00022573"/>
    </source>
</evidence>
<feature type="transmembrane region" description="Helical" evidence="19">
    <location>
        <begin position="140"/>
        <end position="161"/>
    </location>
</feature>
<keyword evidence="13 19" id="KW-0472">Membrane</keyword>
<organism evidence="20 21">
    <name type="scientific">Gynuella sunshinyii YC6258</name>
    <dbReference type="NCBI Taxonomy" id="1445510"/>
    <lineage>
        <taxon>Bacteria</taxon>
        <taxon>Pseudomonadati</taxon>
        <taxon>Pseudomonadota</taxon>
        <taxon>Gammaproteobacteria</taxon>
        <taxon>Oceanospirillales</taxon>
        <taxon>Saccharospirillaceae</taxon>
        <taxon>Gynuella</taxon>
    </lineage>
</organism>
<comment type="catalytic activity">
    <reaction evidence="18 19">
        <text>alpha-ribazole 5'-phosphate + adenosylcob(III)inamide-GDP = adenosylcob(III)alamin 5'-phosphate + GMP + H(+)</text>
        <dbReference type="Rhea" id="RHEA:23560"/>
        <dbReference type="ChEBI" id="CHEBI:15378"/>
        <dbReference type="ChEBI" id="CHEBI:57918"/>
        <dbReference type="ChEBI" id="CHEBI:58115"/>
        <dbReference type="ChEBI" id="CHEBI:60487"/>
        <dbReference type="ChEBI" id="CHEBI:60493"/>
        <dbReference type="EC" id="2.7.8.26"/>
    </reaction>
</comment>
<dbReference type="STRING" id="1445510.YC6258_01555"/>
<comment type="pathway">
    <text evidence="3 19">Cofactor biosynthesis; adenosylcobalamin biosynthesis; adenosylcobalamin from cob(II)yrinate a,c-diamide: step 7/7.</text>
</comment>
<evidence type="ECO:0000256" key="2">
    <source>
        <dbReference type="ARBA" id="ARBA00004651"/>
    </source>
</evidence>
<dbReference type="PANTHER" id="PTHR34148:SF1">
    <property type="entry name" value="ADENOSYLCOBINAMIDE-GDP RIBAZOLETRANSFERASE"/>
    <property type="match status" value="1"/>
</dbReference>
<sequence>MNRQLQLFFNAWVFFTRLPGPRWVDYSDQNLSRSSGYFSWVGMVLGVMLAGVFCVLSAVFPTTVAVLCCLALSLWLTGAFHEDGLADTFDGLGGGWSRERKLAIMKDSRLGSYGAAALVIVLLLRWQLMVWVLDHQPWQFVLLVLVLAESLSRLVAMSLLWNLEYVADPAQSKSKPLATQFSAAAAFVAALPVMVATVPLWLGHSFVWWQWLLLIVSLVLVRSGMIRTLRWHLGGYTGDTLGAMQQLAVIVIWMVCGVNG</sequence>
<dbReference type="PATRIC" id="fig|1445510.3.peg.1521"/>
<evidence type="ECO:0000256" key="1">
    <source>
        <dbReference type="ARBA" id="ARBA00001946"/>
    </source>
</evidence>
<keyword evidence="11 19" id="KW-0460">Magnesium</keyword>
<keyword evidence="7 19" id="KW-1003">Cell membrane</keyword>
<dbReference type="KEGG" id="gsn:YC6258_01555"/>
<gene>
    <name evidence="19" type="primary">cobS</name>
    <name evidence="20" type="ORF">YC6258_01555</name>
</gene>
<evidence type="ECO:0000256" key="11">
    <source>
        <dbReference type="ARBA" id="ARBA00022842"/>
    </source>
</evidence>
<evidence type="ECO:0000256" key="16">
    <source>
        <dbReference type="ARBA" id="ARBA00032853"/>
    </source>
</evidence>
<evidence type="ECO:0000256" key="18">
    <source>
        <dbReference type="ARBA" id="ARBA00049504"/>
    </source>
</evidence>
<dbReference type="GO" id="GO:0009236">
    <property type="term" value="P:cobalamin biosynthetic process"/>
    <property type="evidence" value="ECO:0007669"/>
    <property type="project" value="UniProtKB-UniRule"/>
</dbReference>
<keyword evidence="8 19" id="KW-0169">Cobalamin biosynthesis</keyword>